<dbReference type="KEGG" id="kim:G3T16_15275"/>
<evidence type="ECO:0000256" key="4">
    <source>
        <dbReference type="ARBA" id="ARBA00023004"/>
    </source>
</evidence>
<dbReference type="InterPro" id="IPR016131">
    <property type="entry name" value="Haemerythrin_Fe_BS"/>
</dbReference>
<comment type="similarity">
    <text evidence="1">Belongs to the hemerythrin family.</text>
</comment>
<keyword evidence="2" id="KW-0561">Oxygen transport</keyword>
<dbReference type="Proteomes" id="UP000477680">
    <property type="component" value="Chromosome"/>
</dbReference>
<feature type="domain" description="Hemerythrin-like" evidence="5">
    <location>
        <begin position="26"/>
        <end position="126"/>
    </location>
</feature>
<sequence>MSIARGTATVNGTAVRPSSSQLIWQETQHQRLFELLDALAGEAELGEVLTELHRYAEEHFALEEAYMEALAFPERAPHCRAHEKFRAQLAEIDASNISDSAVREMTAMFLREWLTRHIYGIDKTLEAFILASDLK</sequence>
<organism evidence="6 7">
    <name type="scientific">Kineobactrum salinum</name>
    <dbReference type="NCBI Taxonomy" id="2708301"/>
    <lineage>
        <taxon>Bacteria</taxon>
        <taxon>Pseudomonadati</taxon>
        <taxon>Pseudomonadota</taxon>
        <taxon>Gammaproteobacteria</taxon>
        <taxon>Cellvibrionales</taxon>
        <taxon>Halieaceae</taxon>
        <taxon>Kineobactrum</taxon>
    </lineage>
</organism>
<dbReference type="AlphaFoldDB" id="A0A6C0U3F7"/>
<keyword evidence="4" id="KW-0408">Iron</keyword>
<dbReference type="InterPro" id="IPR050669">
    <property type="entry name" value="Hemerythrin"/>
</dbReference>
<protein>
    <recommendedName>
        <fullName evidence="5">Hemerythrin-like domain-containing protein</fullName>
    </recommendedName>
</protein>
<dbReference type="InterPro" id="IPR012827">
    <property type="entry name" value="Hemerythrin_metal-bd"/>
</dbReference>
<dbReference type="SUPFAM" id="SSF47188">
    <property type="entry name" value="Hemerythrin-like"/>
    <property type="match status" value="1"/>
</dbReference>
<dbReference type="RefSeq" id="WP_163495990.1">
    <property type="nucleotide sequence ID" value="NZ_CP048711.1"/>
</dbReference>
<dbReference type="Gene3D" id="1.20.120.50">
    <property type="entry name" value="Hemerythrin-like"/>
    <property type="match status" value="1"/>
</dbReference>
<evidence type="ECO:0000256" key="2">
    <source>
        <dbReference type="ARBA" id="ARBA00022621"/>
    </source>
</evidence>
<reference evidence="6 7" key="1">
    <citation type="submission" date="2020-02" db="EMBL/GenBank/DDBJ databases">
        <title>Genome sequencing for Kineobactrum sp. M2.</title>
        <authorList>
            <person name="Park S.-J."/>
        </authorList>
    </citation>
    <scope>NUCLEOTIDE SEQUENCE [LARGE SCALE GENOMIC DNA]</scope>
    <source>
        <strain evidence="6 7">M2</strain>
    </source>
</reference>
<dbReference type="PANTHER" id="PTHR37164:SF1">
    <property type="entry name" value="BACTERIOHEMERYTHRIN"/>
    <property type="match status" value="1"/>
</dbReference>
<dbReference type="PROSITE" id="PS00550">
    <property type="entry name" value="HEMERYTHRINS"/>
    <property type="match status" value="1"/>
</dbReference>
<keyword evidence="3" id="KW-0479">Metal-binding</keyword>
<evidence type="ECO:0000313" key="7">
    <source>
        <dbReference type="Proteomes" id="UP000477680"/>
    </source>
</evidence>
<evidence type="ECO:0000256" key="3">
    <source>
        <dbReference type="ARBA" id="ARBA00022723"/>
    </source>
</evidence>
<accession>A0A6C0U3F7</accession>
<dbReference type="PANTHER" id="PTHR37164">
    <property type="entry name" value="BACTERIOHEMERYTHRIN"/>
    <property type="match status" value="1"/>
</dbReference>
<gene>
    <name evidence="6" type="ORF">G3T16_15275</name>
</gene>
<keyword evidence="7" id="KW-1185">Reference proteome</keyword>
<dbReference type="InterPro" id="IPR035938">
    <property type="entry name" value="Hemerythrin-like_sf"/>
</dbReference>
<dbReference type="GO" id="GO:0005344">
    <property type="term" value="F:oxygen carrier activity"/>
    <property type="evidence" value="ECO:0007669"/>
    <property type="project" value="UniProtKB-KW"/>
</dbReference>
<dbReference type="InterPro" id="IPR012312">
    <property type="entry name" value="Hemerythrin-like"/>
</dbReference>
<dbReference type="NCBIfam" id="TIGR02481">
    <property type="entry name" value="hemeryth_dom"/>
    <property type="match status" value="1"/>
</dbReference>
<proteinExistence type="inferred from homology"/>
<dbReference type="EMBL" id="CP048711">
    <property type="protein sequence ID" value="QIB66556.1"/>
    <property type="molecule type" value="Genomic_DNA"/>
</dbReference>
<dbReference type="CDD" id="cd12107">
    <property type="entry name" value="Hemerythrin"/>
    <property type="match status" value="1"/>
</dbReference>
<evidence type="ECO:0000313" key="6">
    <source>
        <dbReference type="EMBL" id="QIB66556.1"/>
    </source>
</evidence>
<name>A0A6C0U3F7_9GAMM</name>
<dbReference type="GO" id="GO:0046872">
    <property type="term" value="F:metal ion binding"/>
    <property type="evidence" value="ECO:0007669"/>
    <property type="project" value="UniProtKB-KW"/>
</dbReference>
<dbReference type="Pfam" id="PF01814">
    <property type="entry name" value="Hemerythrin"/>
    <property type="match status" value="1"/>
</dbReference>
<evidence type="ECO:0000259" key="5">
    <source>
        <dbReference type="Pfam" id="PF01814"/>
    </source>
</evidence>
<evidence type="ECO:0000256" key="1">
    <source>
        <dbReference type="ARBA" id="ARBA00010587"/>
    </source>
</evidence>
<keyword evidence="2" id="KW-0813">Transport</keyword>